<dbReference type="InterPro" id="IPR036594">
    <property type="entry name" value="Meth_synthase_dom"/>
</dbReference>
<dbReference type="GO" id="GO:0008705">
    <property type="term" value="F:methionine synthase activity"/>
    <property type="evidence" value="ECO:0007669"/>
    <property type="project" value="TreeGrafter"/>
</dbReference>
<comment type="caution">
    <text evidence="6">The sequence shown here is derived from an EMBL/GenBank/DDBJ whole genome shotgun (WGS) entry which is preliminary data.</text>
</comment>
<dbReference type="AlphaFoldDB" id="A0A0S8GB60"/>
<dbReference type="NCBIfam" id="TIGR02370">
    <property type="entry name" value="pyl_corrinoid"/>
    <property type="match status" value="1"/>
</dbReference>
<comment type="similarity">
    <text evidence="1">Belongs to the methylamine corrinoid protein family.</text>
</comment>
<dbReference type="GO" id="GO:0031419">
    <property type="term" value="F:cobalamin binding"/>
    <property type="evidence" value="ECO:0007669"/>
    <property type="project" value="InterPro"/>
</dbReference>
<evidence type="ECO:0000313" key="6">
    <source>
        <dbReference type="EMBL" id="KPK70277.1"/>
    </source>
</evidence>
<dbReference type="GO" id="GO:0046653">
    <property type="term" value="P:tetrahydrofolate metabolic process"/>
    <property type="evidence" value="ECO:0007669"/>
    <property type="project" value="TreeGrafter"/>
</dbReference>
<name>A0A0S8GB60_UNCT6</name>
<dbReference type="Gene3D" id="3.40.50.280">
    <property type="entry name" value="Cobalamin-binding domain"/>
    <property type="match status" value="1"/>
</dbReference>
<gene>
    <name evidence="6" type="ORF">AMJ82_03450</name>
</gene>
<proteinExistence type="inferred from homology"/>
<evidence type="ECO:0000259" key="5">
    <source>
        <dbReference type="PROSITE" id="PS51337"/>
    </source>
</evidence>
<dbReference type="InterPro" id="IPR006158">
    <property type="entry name" value="Cobalamin-bd"/>
</dbReference>
<dbReference type="CDD" id="cd02070">
    <property type="entry name" value="corrinoid_protein_B12-BD"/>
    <property type="match status" value="1"/>
</dbReference>
<dbReference type="GO" id="GO:0015948">
    <property type="term" value="P:methanogenesis"/>
    <property type="evidence" value="ECO:0007669"/>
    <property type="project" value="InterPro"/>
</dbReference>
<dbReference type="SUPFAM" id="SSF52242">
    <property type="entry name" value="Cobalamin (vitamin B12)-binding domain"/>
    <property type="match status" value="1"/>
</dbReference>
<keyword evidence="3" id="KW-0170">Cobalt</keyword>
<dbReference type="GO" id="GO:0005829">
    <property type="term" value="C:cytosol"/>
    <property type="evidence" value="ECO:0007669"/>
    <property type="project" value="TreeGrafter"/>
</dbReference>
<sequence length="218" mass="23646">MAEAATSPVIEEIVDSILSVQGERTLELVQKALDQGVDPMTVVNDGLTFGLRQLGERYERGEAYIPHLMIAGDAVGRAMKILEVHLPKEAPGRERPTVLIGTVKDDIHDLGKNLVATMLSVSGFRVVDLGKNVSAEAFVEKVKEVKPRLLCLSALMTTTMLNQRAVVEALKEAQEREGLKIMVGGAPVSAEWAEQIEADAYAEDAMEAVRKAKELLGV</sequence>
<dbReference type="Gene3D" id="1.10.1240.10">
    <property type="entry name" value="Methionine synthase domain"/>
    <property type="match status" value="1"/>
</dbReference>
<dbReference type="InterPro" id="IPR012741">
    <property type="entry name" value="Corrinoid_p"/>
</dbReference>
<evidence type="ECO:0000313" key="7">
    <source>
        <dbReference type="Proteomes" id="UP000051717"/>
    </source>
</evidence>
<evidence type="ECO:0000256" key="1">
    <source>
        <dbReference type="ARBA" id="ARBA00010854"/>
    </source>
</evidence>
<accession>A0A0S8GB60</accession>
<dbReference type="PATRIC" id="fig|1703774.3.peg.1129"/>
<protein>
    <recommendedName>
        <fullName evidence="8">Methyltransferase</fullName>
    </recommendedName>
</protein>
<dbReference type="InterPro" id="IPR050554">
    <property type="entry name" value="Met_Synthase/Corrinoid"/>
</dbReference>
<reference evidence="6 7" key="1">
    <citation type="journal article" date="2015" name="Microbiome">
        <title>Genomic resolution of linkages in carbon, nitrogen, and sulfur cycling among widespread estuary sediment bacteria.</title>
        <authorList>
            <person name="Baker B.J."/>
            <person name="Lazar C.S."/>
            <person name="Teske A.P."/>
            <person name="Dick G.J."/>
        </authorList>
    </citation>
    <scope>NUCLEOTIDE SEQUENCE [LARGE SCALE GENOMIC DNA]</scope>
    <source>
        <strain evidence="6">SM23_40</strain>
    </source>
</reference>
<keyword evidence="2" id="KW-0479">Metal-binding</keyword>
<dbReference type="PANTHER" id="PTHR45833:SF1">
    <property type="entry name" value="METHIONINE SYNTHASE"/>
    <property type="match status" value="1"/>
</dbReference>
<dbReference type="PROSITE" id="PS51332">
    <property type="entry name" value="B12_BINDING"/>
    <property type="match status" value="1"/>
</dbReference>
<evidence type="ECO:0008006" key="8">
    <source>
        <dbReference type="Google" id="ProtNLM"/>
    </source>
</evidence>
<dbReference type="FunFam" id="3.40.50.280:FF:000003">
    <property type="entry name" value="Dimethylamine methyltransferase corrinoid protein"/>
    <property type="match status" value="1"/>
</dbReference>
<organism evidence="6 7">
    <name type="scientific">candidate division TA06 bacterium SM23_40</name>
    <dbReference type="NCBI Taxonomy" id="1703774"/>
    <lineage>
        <taxon>Bacteria</taxon>
        <taxon>Bacteria division TA06</taxon>
    </lineage>
</organism>
<dbReference type="PANTHER" id="PTHR45833">
    <property type="entry name" value="METHIONINE SYNTHASE"/>
    <property type="match status" value="1"/>
</dbReference>
<feature type="domain" description="B12-binding N-terminal" evidence="5">
    <location>
        <begin position="1"/>
        <end position="94"/>
    </location>
</feature>
<dbReference type="Pfam" id="PF02310">
    <property type="entry name" value="B12-binding"/>
    <property type="match status" value="1"/>
</dbReference>
<dbReference type="GO" id="GO:0050897">
    <property type="term" value="F:cobalt ion binding"/>
    <property type="evidence" value="ECO:0007669"/>
    <property type="project" value="InterPro"/>
</dbReference>
<dbReference type="EMBL" id="LJUI01000018">
    <property type="protein sequence ID" value="KPK70277.1"/>
    <property type="molecule type" value="Genomic_DNA"/>
</dbReference>
<dbReference type="InterPro" id="IPR036724">
    <property type="entry name" value="Cobalamin-bd_sf"/>
</dbReference>
<feature type="domain" description="B12-binding" evidence="4">
    <location>
        <begin position="95"/>
        <end position="218"/>
    </location>
</feature>
<dbReference type="SMART" id="SM01018">
    <property type="entry name" value="B12-binding_2"/>
    <property type="match status" value="1"/>
</dbReference>
<dbReference type="Proteomes" id="UP000051717">
    <property type="component" value="Unassembled WGS sequence"/>
</dbReference>
<evidence type="ECO:0000259" key="4">
    <source>
        <dbReference type="PROSITE" id="PS51332"/>
    </source>
</evidence>
<dbReference type="GO" id="GO:0050667">
    <property type="term" value="P:homocysteine metabolic process"/>
    <property type="evidence" value="ECO:0007669"/>
    <property type="project" value="TreeGrafter"/>
</dbReference>
<evidence type="ECO:0000256" key="2">
    <source>
        <dbReference type="ARBA" id="ARBA00022723"/>
    </source>
</evidence>
<evidence type="ECO:0000256" key="3">
    <source>
        <dbReference type="ARBA" id="ARBA00023285"/>
    </source>
</evidence>
<dbReference type="InterPro" id="IPR003759">
    <property type="entry name" value="Cbl-bd_cap"/>
</dbReference>
<dbReference type="Pfam" id="PF02607">
    <property type="entry name" value="B12-binding_2"/>
    <property type="match status" value="1"/>
</dbReference>
<dbReference type="SUPFAM" id="SSF47644">
    <property type="entry name" value="Methionine synthase domain"/>
    <property type="match status" value="1"/>
</dbReference>
<dbReference type="PROSITE" id="PS51337">
    <property type="entry name" value="B12_BINDING_NTER"/>
    <property type="match status" value="1"/>
</dbReference>